<reference evidence="2" key="1">
    <citation type="submission" date="2021-07" db="EMBL/GenBank/DDBJ databases">
        <title>Shinella sp. nov., a novel member of the genus Shinella from water.</title>
        <authorList>
            <person name="Deng Y."/>
        </authorList>
    </citation>
    <scope>NUCLEOTIDE SEQUENCE</scope>
    <source>
        <strain evidence="2">CPCC 100929</strain>
    </source>
</reference>
<evidence type="ECO:0000313" key="2">
    <source>
        <dbReference type="EMBL" id="MCQ4629266.1"/>
    </source>
</evidence>
<dbReference type="EMBL" id="WHSB02000001">
    <property type="protein sequence ID" value="MCQ4629266.1"/>
    <property type="molecule type" value="Genomic_DNA"/>
</dbReference>
<comment type="caution">
    <text evidence="2">The sequence shown here is derived from an EMBL/GenBank/DDBJ whole genome shotgun (WGS) entry which is preliminary data.</text>
</comment>
<protein>
    <submittedName>
        <fullName evidence="2">DUF2934 domain-containing protein</fullName>
    </submittedName>
</protein>
<evidence type="ECO:0000256" key="1">
    <source>
        <dbReference type="SAM" id="MobiDB-lite"/>
    </source>
</evidence>
<feature type="compositionally biased region" description="Polar residues" evidence="1">
    <location>
        <begin position="49"/>
        <end position="63"/>
    </location>
</feature>
<evidence type="ECO:0000313" key="3">
    <source>
        <dbReference type="Proteomes" id="UP000996601"/>
    </source>
</evidence>
<name>A0ABT1R280_9HYPH</name>
<proteinExistence type="predicted"/>
<dbReference type="Pfam" id="PF11154">
    <property type="entry name" value="DUF2934"/>
    <property type="match status" value="1"/>
</dbReference>
<feature type="region of interest" description="Disordered" evidence="1">
    <location>
        <begin position="38"/>
        <end position="63"/>
    </location>
</feature>
<dbReference type="InterPro" id="IPR021327">
    <property type="entry name" value="DUF2934"/>
</dbReference>
<accession>A0ABT1R280</accession>
<dbReference type="Proteomes" id="UP000996601">
    <property type="component" value="Unassembled WGS sequence"/>
</dbReference>
<sequence>MGDERDRRIKARAFEIWQQEGSLDGRSLGHWLQAEKDVDDAERSVDGASPSTNPSLRTLNGKA</sequence>
<organism evidence="2 3">
    <name type="scientific">Shinella lacus</name>
    <dbReference type="NCBI Taxonomy" id="2654216"/>
    <lineage>
        <taxon>Bacteria</taxon>
        <taxon>Pseudomonadati</taxon>
        <taxon>Pseudomonadota</taxon>
        <taxon>Alphaproteobacteria</taxon>
        <taxon>Hyphomicrobiales</taxon>
        <taxon>Rhizobiaceae</taxon>
        <taxon>Shinella</taxon>
    </lineage>
</organism>
<keyword evidence="3" id="KW-1185">Reference proteome</keyword>
<dbReference type="RefSeq" id="WP_369431621.1">
    <property type="nucleotide sequence ID" value="NZ_WHSB02000001.1"/>
</dbReference>
<gene>
    <name evidence="2" type="ORF">GB927_004400</name>
</gene>